<organism evidence="1 2">
    <name type="scientific">Corynebacterium kroppenstedtii</name>
    <dbReference type="NCBI Taxonomy" id="161879"/>
    <lineage>
        <taxon>Bacteria</taxon>
        <taxon>Bacillati</taxon>
        <taxon>Actinomycetota</taxon>
        <taxon>Actinomycetes</taxon>
        <taxon>Mycobacteriales</taxon>
        <taxon>Corynebacteriaceae</taxon>
        <taxon>Corynebacterium</taxon>
    </lineage>
</organism>
<sequence length="120" mass="13423">MMEKERSTQKVRCQWCGNPVEYSGRGRKPKYCSRSCRQRAYEQRHEGRGVGISDSDIVLRGKKAQYLFDSLFELRCAAEDINTAAQEGATSSELAAMTGDLVSLARDIESIRLGVEQANT</sequence>
<dbReference type="AlphaFoldDB" id="A0A2W5U7W3"/>
<comment type="caution">
    <text evidence="1">The sequence shown here is derived from an EMBL/GenBank/DDBJ whole genome shotgun (WGS) entry which is preliminary data.</text>
</comment>
<reference evidence="1 2" key="1">
    <citation type="submission" date="2017-08" db="EMBL/GenBank/DDBJ databases">
        <title>Infants hospitalized years apart are colonized by the same room-sourced microbial strains.</title>
        <authorList>
            <person name="Brooks B."/>
            <person name="Olm M.R."/>
            <person name="Firek B.A."/>
            <person name="Baker R."/>
            <person name="Thomas B.C."/>
            <person name="Morowitz M.J."/>
            <person name="Banfield J.F."/>
        </authorList>
    </citation>
    <scope>NUCLEOTIDE SEQUENCE [LARGE SCALE GENOMIC DNA]</scope>
    <source>
        <strain evidence="1">S2_003_000_R1_3</strain>
    </source>
</reference>
<evidence type="ECO:0000313" key="1">
    <source>
        <dbReference type="EMBL" id="PZR04978.1"/>
    </source>
</evidence>
<evidence type="ECO:0000313" key="2">
    <source>
        <dbReference type="Proteomes" id="UP000249432"/>
    </source>
</evidence>
<gene>
    <name evidence="1" type="ORF">DI525_05545</name>
</gene>
<dbReference type="EMBL" id="QFRA01000010">
    <property type="protein sequence ID" value="PZR04978.1"/>
    <property type="molecule type" value="Genomic_DNA"/>
</dbReference>
<protein>
    <recommendedName>
        <fullName evidence="3">FCS-type domain-containing protein</fullName>
    </recommendedName>
</protein>
<evidence type="ECO:0008006" key="3">
    <source>
        <dbReference type="Google" id="ProtNLM"/>
    </source>
</evidence>
<accession>A0A2W5U7W3</accession>
<dbReference type="Proteomes" id="UP000249432">
    <property type="component" value="Unassembled WGS sequence"/>
</dbReference>
<name>A0A2W5U7W3_9CORY</name>
<dbReference type="RefSeq" id="WP_303734773.1">
    <property type="nucleotide sequence ID" value="NZ_CAKZHK010000002.1"/>
</dbReference>
<proteinExistence type="predicted"/>